<dbReference type="InterPro" id="IPR036388">
    <property type="entry name" value="WH-like_DNA-bd_sf"/>
</dbReference>
<dbReference type="CDD" id="cd17574">
    <property type="entry name" value="REC_OmpR"/>
    <property type="match status" value="1"/>
</dbReference>
<dbReference type="RefSeq" id="WP_311332298.1">
    <property type="nucleotide sequence ID" value="NZ_JAVRHZ010000002.1"/>
</dbReference>
<dbReference type="InterPro" id="IPR001789">
    <property type="entry name" value="Sig_transdc_resp-reg_receiver"/>
</dbReference>
<gene>
    <name evidence="8" type="ORF">RM538_04960</name>
</gene>
<dbReference type="SUPFAM" id="SSF52172">
    <property type="entry name" value="CheY-like"/>
    <property type="match status" value="1"/>
</dbReference>
<evidence type="ECO:0000259" key="6">
    <source>
        <dbReference type="PROSITE" id="PS50110"/>
    </source>
</evidence>
<dbReference type="InterPro" id="IPR001867">
    <property type="entry name" value="OmpR/PhoB-type_DNA-bd"/>
</dbReference>
<name>A0ABU2YE70_9FLAO</name>
<feature type="modified residue" description="4-aspartylphosphate" evidence="4">
    <location>
        <position position="54"/>
    </location>
</feature>
<feature type="DNA-binding region" description="OmpR/PhoB-type" evidence="5">
    <location>
        <begin position="134"/>
        <end position="231"/>
    </location>
</feature>
<keyword evidence="3 5" id="KW-0238">DNA-binding</keyword>
<evidence type="ECO:0000259" key="7">
    <source>
        <dbReference type="PROSITE" id="PS51755"/>
    </source>
</evidence>
<feature type="domain" description="OmpR/PhoB-type" evidence="7">
    <location>
        <begin position="134"/>
        <end position="231"/>
    </location>
</feature>
<dbReference type="SUPFAM" id="SSF46894">
    <property type="entry name" value="C-terminal effector domain of the bipartite response regulators"/>
    <property type="match status" value="1"/>
</dbReference>
<dbReference type="PROSITE" id="PS51755">
    <property type="entry name" value="OMPR_PHOB"/>
    <property type="match status" value="1"/>
</dbReference>
<dbReference type="Pfam" id="PF00486">
    <property type="entry name" value="Trans_reg_C"/>
    <property type="match status" value="1"/>
</dbReference>
<sequence length="232" mass="26796">MKKKHILLVEDDFDFGTMLKQYLELNNFKVTWGKDGLEGLSLSNKGAYNLFIIDVMMPKMDGFTLAEKLVESTPEVPLLFLTARKTKEDKIKGLKLGADDYVVKPFEAEELVYRIKNIISRTERQNVFSEIPEKDIIAIGNYNFDFGNLKLSINENSKKLTSREAKLLYYLFQNKNSVITREEVLAHVWGKTDFFSGRSMDVFVSRLRKYLKEDKNIEIASIRGVGLEFNLN</sequence>
<keyword evidence="9" id="KW-1185">Reference proteome</keyword>
<dbReference type="SMART" id="SM00448">
    <property type="entry name" value="REC"/>
    <property type="match status" value="1"/>
</dbReference>
<dbReference type="Gene3D" id="6.10.250.690">
    <property type="match status" value="1"/>
</dbReference>
<dbReference type="EMBL" id="JAVRHZ010000002">
    <property type="protein sequence ID" value="MDT0555343.1"/>
    <property type="molecule type" value="Genomic_DNA"/>
</dbReference>
<organism evidence="8 9">
    <name type="scientific">Patiriisocius hiemis</name>
    <dbReference type="NCBI Taxonomy" id="3075604"/>
    <lineage>
        <taxon>Bacteria</taxon>
        <taxon>Pseudomonadati</taxon>
        <taxon>Bacteroidota</taxon>
        <taxon>Flavobacteriia</taxon>
        <taxon>Flavobacteriales</taxon>
        <taxon>Flavobacteriaceae</taxon>
        <taxon>Patiriisocius</taxon>
    </lineage>
</organism>
<evidence type="ECO:0000256" key="4">
    <source>
        <dbReference type="PROSITE-ProRule" id="PRU00169"/>
    </source>
</evidence>
<dbReference type="Gene3D" id="1.10.10.10">
    <property type="entry name" value="Winged helix-like DNA-binding domain superfamily/Winged helix DNA-binding domain"/>
    <property type="match status" value="1"/>
</dbReference>
<dbReference type="PANTHER" id="PTHR48111:SF40">
    <property type="entry name" value="PHOSPHATE REGULON TRANSCRIPTIONAL REGULATORY PROTEIN PHOB"/>
    <property type="match status" value="1"/>
</dbReference>
<evidence type="ECO:0000313" key="9">
    <source>
        <dbReference type="Proteomes" id="UP001254488"/>
    </source>
</evidence>
<dbReference type="Pfam" id="PF00072">
    <property type="entry name" value="Response_reg"/>
    <property type="match status" value="1"/>
</dbReference>
<evidence type="ECO:0000256" key="1">
    <source>
        <dbReference type="ARBA" id="ARBA00022553"/>
    </source>
</evidence>
<evidence type="ECO:0000313" key="8">
    <source>
        <dbReference type="EMBL" id="MDT0555343.1"/>
    </source>
</evidence>
<evidence type="ECO:0000256" key="2">
    <source>
        <dbReference type="ARBA" id="ARBA00023012"/>
    </source>
</evidence>
<reference evidence="8 9" key="1">
    <citation type="submission" date="2023-09" db="EMBL/GenBank/DDBJ databases">
        <authorList>
            <person name="Rey-Velasco X."/>
        </authorList>
    </citation>
    <scope>NUCLEOTIDE SEQUENCE [LARGE SCALE GENOMIC DNA]</scope>
    <source>
        <strain evidence="8 9">W242</strain>
    </source>
</reference>
<dbReference type="Proteomes" id="UP001254488">
    <property type="component" value="Unassembled WGS sequence"/>
</dbReference>
<evidence type="ECO:0000256" key="3">
    <source>
        <dbReference type="ARBA" id="ARBA00023125"/>
    </source>
</evidence>
<dbReference type="CDD" id="cd00383">
    <property type="entry name" value="trans_reg_C"/>
    <property type="match status" value="1"/>
</dbReference>
<protein>
    <submittedName>
        <fullName evidence="8">Response regulator transcription factor</fullName>
    </submittedName>
</protein>
<keyword evidence="2" id="KW-0902">Two-component regulatory system</keyword>
<dbReference type="PANTHER" id="PTHR48111">
    <property type="entry name" value="REGULATOR OF RPOS"/>
    <property type="match status" value="1"/>
</dbReference>
<dbReference type="SMART" id="SM00862">
    <property type="entry name" value="Trans_reg_C"/>
    <property type="match status" value="1"/>
</dbReference>
<dbReference type="InterPro" id="IPR016032">
    <property type="entry name" value="Sig_transdc_resp-reg_C-effctor"/>
</dbReference>
<keyword evidence="1 4" id="KW-0597">Phosphoprotein</keyword>
<evidence type="ECO:0000256" key="5">
    <source>
        <dbReference type="PROSITE-ProRule" id="PRU01091"/>
    </source>
</evidence>
<proteinExistence type="predicted"/>
<dbReference type="InterPro" id="IPR039420">
    <property type="entry name" value="WalR-like"/>
</dbReference>
<feature type="domain" description="Response regulatory" evidence="6">
    <location>
        <begin position="5"/>
        <end position="119"/>
    </location>
</feature>
<dbReference type="Gene3D" id="3.40.50.2300">
    <property type="match status" value="1"/>
</dbReference>
<accession>A0ABU2YE70</accession>
<dbReference type="PROSITE" id="PS50110">
    <property type="entry name" value="RESPONSE_REGULATORY"/>
    <property type="match status" value="1"/>
</dbReference>
<comment type="caution">
    <text evidence="8">The sequence shown here is derived from an EMBL/GenBank/DDBJ whole genome shotgun (WGS) entry which is preliminary data.</text>
</comment>
<dbReference type="InterPro" id="IPR011006">
    <property type="entry name" value="CheY-like_superfamily"/>
</dbReference>